<keyword evidence="9 10" id="KW-1015">Disulfide bond</keyword>
<evidence type="ECO:0000256" key="9">
    <source>
        <dbReference type="ARBA" id="ARBA00023157"/>
    </source>
</evidence>
<evidence type="ECO:0000256" key="2">
    <source>
        <dbReference type="ARBA" id="ARBA00022670"/>
    </source>
</evidence>
<dbReference type="InterPro" id="IPR038765">
    <property type="entry name" value="Papain-like_cys_pep_sf"/>
</dbReference>
<evidence type="ECO:0000256" key="7">
    <source>
        <dbReference type="ARBA" id="ARBA00022921"/>
    </source>
</evidence>
<keyword evidence="6 10" id="KW-0946">Virion</keyword>
<keyword evidence="7 10" id="KW-0426">Late protein</keyword>
<dbReference type="EC" id="3.4.22.39" evidence="10"/>
<dbReference type="GO" id="GO:0042025">
    <property type="term" value="C:host cell nucleus"/>
    <property type="evidence" value="ECO:0007669"/>
    <property type="project" value="UniProtKB-SubCell"/>
</dbReference>
<feature type="disulfide bond" description="Interchain (with C-10 in cleaved protease cofactor pVI-C)" evidence="10">
    <location>
        <position position="104"/>
    </location>
</feature>
<keyword evidence="3 10" id="KW-0378">Hydrolase</keyword>
<keyword evidence="1 10" id="KW-1048">Host nucleus</keyword>
<keyword evidence="4 10" id="KW-0788">Thiol protease</keyword>
<evidence type="ECO:0000256" key="4">
    <source>
        <dbReference type="ARBA" id="ARBA00022807"/>
    </source>
</evidence>
<evidence type="ECO:0000313" key="13">
    <source>
        <dbReference type="EMBL" id="WMQ77652.1"/>
    </source>
</evidence>
<dbReference type="PRINTS" id="PR00703">
    <property type="entry name" value="ADVENDOPTASE"/>
</dbReference>
<dbReference type="Gene3D" id="3.40.395.10">
    <property type="entry name" value="Adenoviral Proteinase, Chain A"/>
    <property type="match status" value="1"/>
</dbReference>
<dbReference type="HAMAP" id="MF_04059">
    <property type="entry name" value="ADV_PRO"/>
    <property type="match status" value="1"/>
</dbReference>
<comment type="miscellaneous">
    <text evidence="10">All late proteins expressed from the major late promoter are produced by alternative splicing and alternative polyadenylation of the same gene giving rise to non-overlapping ORFs. A leader sequence is present in the N-terminus of all these mRNAs and is recognized by the viral shutoff protein to provide expression although conventional translation via ribosome scanning from the cap has been shut off in the host cell.</text>
</comment>
<evidence type="ECO:0000256" key="10">
    <source>
        <dbReference type="HAMAP-Rule" id="MF_04059"/>
    </source>
</evidence>
<name>A0AA51NQ38_9ADEN</name>
<evidence type="ECO:0000256" key="11">
    <source>
        <dbReference type="PIRNR" id="PIRNR001218"/>
    </source>
</evidence>
<dbReference type="GO" id="GO:0004197">
    <property type="term" value="F:cysteine-type endopeptidase activity"/>
    <property type="evidence" value="ECO:0007669"/>
    <property type="project" value="UniProtKB-UniRule"/>
</dbReference>
<reference evidence="13" key="1">
    <citation type="submission" date="2023-06" db="EMBL/GenBank/DDBJ databases">
        <authorList>
            <person name="Zheng W."/>
            <person name="Wang Q."/>
            <person name="xu X.D."/>
        </authorList>
    </citation>
    <scope>NUCLEOTIDE SEQUENCE</scope>
    <source>
        <strain evidence="13">Cd_2020_s1</strain>
    </source>
</reference>
<feature type="site" description="Cleavage; by autolysis" evidence="10">
    <location>
        <begin position="52"/>
        <end position="53"/>
    </location>
</feature>
<dbReference type="GO" id="GO:0044423">
    <property type="term" value="C:virion component"/>
    <property type="evidence" value="ECO:0007669"/>
    <property type="project" value="UniProtKB-UniRule"/>
</dbReference>
<comment type="function">
    <text evidence="10">Cleaves viral precursor proteins (pTP, pIIIa, pVI, pVII, pVIII, and pX) inside newly assembled particles giving rise to mature virions. Protease complexed to its cofactor slides along the viral DNA to specifically locate and cleave the viral precursors. Mature virions have a weakened organization compared to the unmature virions, thereby facilitating subsequent uncoating. Without maturation, the particle lacks infectivity and is unable to uncoat. Late in adenovirus infection, in the cytoplasm, may participate in the cytoskeleton destruction. Cleaves host cell cytoskeletal keratins K7 and K18.</text>
</comment>
<comment type="catalytic activity">
    <reaction evidence="10 11">
        <text>Cleaves proteins of the adenovirus and its host cell at two consensus sites: -Yaa-Xaa-Gly-Gly-|-Xaa- and -Yaa-Xaa-Gly-Xaa-|-Gly- (in which Yaa is Met, Ile or Leu, and Xaa is any amino acid).</text>
        <dbReference type="EC" id="3.4.22.39"/>
    </reaction>
</comment>
<protein>
    <recommendedName>
        <fullName evidence="10">Protease</fullName>
        <ecNumber evidence="10">3.4.22.39</ecNumber>
    </recommendedName>
    <alternativeName>
        <fullName evidence="10">Adenain</fullName>
    </alternativeName>
    <alternativeName>
        <fullName evidence="10">Adenovirus protease</fullName>
        <shortName evidence="10">AVP</shortName>
    </alternativeName>
    <alternativeName>
        <fullName evidence="10">Adenovirus proteinase</fullName>
    </alternativeName>
    <alternativeName>
        <fullName evidence="10">Endoprotease</fullName>
    </alternativeName>
</protein>
<feature type="active site" evidence="10 12">
    <location>
        <position position="55"/>
    </location>
</feature>
<dbReference type="EMBL" id="OR233592">
    <property type="protein sequence ID" value="WMQ77652.1"/>
    <property type="molecule type" value="Genomic_DNA"/>
</dbReference>
<dbReference type="GO" id="GO:0006508">
    <property type="term" value="P:proteolysis"/>
    <property type="evidence" value="ECO:0007669"/>
    <property type="project" value="UniProtKB-KW"/>
</dbReference>
<feature type="active site" evidence="10 12">
    <location>
        <position position="122"/>
    </location>
</feature>
<comment type="subcellular location">
    <subcellularLocation>
        <location evidence="10">Virion</location>
    </subcellularLocation>
    <subcellularLocation>
        <location evidence="10">Host nucleus</location>
    </subcellularLocation>
    <text evidence="10">Present in about 10 copies per virion.</text>
</comment>
<feature type="active site" evidence="10 12">
    <location>
        <position position="72"/>
    </location>
</feature>
<evidence type="ECO:0000256" key="8">
    <source>
        <dbReference type="ARBA" id="ARBA00023125"/>
    </source>
</evidence>
<comment type="activity regulation">
    <text evidence="10">Requires DNA and protease cofactor for maximal activation. Inside nascent virions, becomes partially activated by binding to the viral DNA, allowing it to cleave the cofactor that binds to the protease and fully activates it. Actin, like the viral protease cofactor, seems to act as a cofactor in the cleavage of cytokeratin 18 and of actin itself.</text>
</comment>
<evidence type="ECO:0000256" key="1">
    <source>
        <dbReference type="ARBA" id="ARBA00022562"/>
    </source>
</evidence>
<dbReference type="GO" id="GO:0003677">
    <property type="term" value="F:DNA binding"/>
    <property type="evidence" value="ECO:0007669"/>
    <property type="project" value="UniProtKB-UniRule"/>
</dbReference>
<keyword evidence="5 10" id="KW-0068">Autocatalytic cleavage</keyword>
<dbReference type="Pfam" id="PF00770">
    <property type="entry name" value="Peptidase_C5"/>
    <property type="match status" value="1"/>
</dbReference>
<keyword evidence="2 10" id="KW-0645">Protease</keyword>
<gene>
    <name evidence="10" type="primary">L3</name>
</gene>
<organism evidence="13">
    <name type="scientific">Zoothera dauma adenovirus</name>
    <dbReference type="NCBI Taxonomy" id="3073259"/>
    <lineage>
        <taxon>Viruses</taxon>
        <taxon>Varidnaviria</taxon>
        <taxon>Bamfordvirae</taxon>
        <taxon>Preplasmiviricota</taxon>
        <taxon>Polisuviricotina</taxon>
        <taxon>Pharingeaviricetes</taxon>
        <taxon>Rowavirales</taxon>
        <taxon>Adenoviridae</taxon>
    </lineage>
</organism>
<sequence>MSGTSESELKAIISSMGLQKYFIGTFDCRFPGFIDQRRKQVAIVNTGPRESGGLHWIALCYDNTSFTVFLFDPLGWSELDLERQYGFSYKGMLKRSAMMTPDRCVKLTKNTQAVQCTCSGACGLYCVLFVYCFDKNPSNPFKVPILQDMEGHAARLKPSNPKDMHDNQLKLYNFLYDKSSYFRKNCDSLISNTRVGLIKTH</sequence>
<keyword evidence="8 10" id="KW-0238">DNA-binding</keyword>
<comment type="similarity">
    <text evidence="10 11">Belongs to the peptidase C5 family.</text>
</comment>
<comment type="subunit">
    <text evidence="10">Interacts with protease cofactor pVI-C; this interaction is necessary for protease activation.</text>
</comment>
<evidence type="ECO:0000256" key="6">
    <source>
        <dbReference type="ARBA" id="ARBA00022844"/>
    </source>
</evidence>
<accession>A0AA51NQ38</accession>
<evidence type="ECO:0000256" key="12">
    <source>
        <dbReference type="PIRSR" id="PIRSR001218-1"/>
    </source>
</evidence>
<proteinExistence type="evidence at transcript level"/>
<evidence type="ECO:0000256" key="3">
    <source>
        <dbReference type="ARBA" id="ARBA00022801"/>
    </source>
</evidence>
<comment type="induction">
    <text evidence="10">Expressed in the late phase of the viral replicative cycle.</text>
</comment>
<evidence type="ECO:0000256" key="5">
    <source>
        <dbReference type="ARBA" id="ARBA00022813"/>
    </source>
</evidence>
<dbReference type="InterPro" id="IPR000855">
    <property type="entry name" value="Peptidase_C5"/>
</dbReference>
<dbReference type="SUPFAM" id="SSF54001">
    <property type="entry name" value="Cysteine proteinases"/>
    <property type="match status" value="1"/>
</dbReference>
<dbReference type="PIRSF" id="PIRSF001218">
    <property type="entry name" value="Protease_ADV"/>
    <property type="match status" value="1"/>
</dbReference>